<protein>
    <submittedName>
        <fullName evidence="1">Uncharacterized protein</fullName>
    </submittedName>
</protein>
<reference evidence="1" key="1">
    <citation type="submission" date="2023-04" db="EMBL/GenBank/DDBJ databases">
        <title>Draft Genome sequencing of Naganishia species isolated from polar environments using Oxford Nanopore Technology.</title>
        <authorList>
            <person name="Leo P."/>
            <person name="Venkateswaran K."/>
        </authorList>
    </citation>
    <scope>NUCLEOTIDE SEQUENCE</scope>
    <source>
        <strain evidence="1">DBVPG 5303</strain>
    </source>
</reference>
<comment type="caution">
    <text evidence="1">The sequence shown here is derived from an EMBL/GenBank/DDBJ whole genome shotgun (WGS) entry which is preliminary data.</text>
</comment>
<dbReference type="Proteomes" id="UP001234202">
    <property type="component" value="Unassembled WGS sequence"/>
</dbReference>
<name>A0ACC2XA79_9TREE</name>
<keyword evidence="2" id="KW-1185">Reference proteome</keyword>
<proteinExistence type="predicted"/>
<gene>
    <name evidence="1" type="ORF">QFC24_005273</name>
</gene>
<organism evidence="1 2">
    <name type="scientific">Naganishia onofrii</name>
    <dbReference type="NCBI Taxonomy" id="1851511"/>
    <lineage>
        <taxon>Eukaryota</taxon>
        <taxon>Fungi</taxon>
        <taxon>Dikarya</taxon>
        <taxon>Basidiomycota</taxon>
        <taxon>Agaricomycotina</taxon>
        <taxon>Tremellomycetes</taxon>
        <taxon>Filobasidiales</taxon>
        <taxon>Filobasidiaceae</taxon>
        <taxon>Naganishia</taxon>
    </lineage>
</organism>
<sequence length="360" mass="39840">MDSNGTNTINASEEQIDLEHYTQSVIASISSKASPRVKKAFPILIKKLHEFIVEADVTVEEWLAACALLVEAGQVTTDQRDEMVLVSDVLGVESLVDILAFKRSSEAAKKDQQASAVEPSHSAILGPFYRHGVPIQPNGTTIVRQLEKDADYTRLFGRVFDAQGKPLKGATVDIWHDAPDGLYDAQDPTKPQYHCRGRFETDENGRYETICLRPTPYPIPFDHSAGKLLQMMGRHPYRPAHIHVSKSQGWVRGIPLTLCVTQFWIEAAGHKTLVSQVFDRESDYLKDDAVFAVKDSLIIDFIPIAQGKSAKEGYTAPDELRDVLKYELEQDFHLTKAVGGSEDPGLDIQGLAIGGEPVKS</sequence>
<dbReference type="EMBL" id="JASBWV010000021">
    <property type="protein sequence ID" value="KAJ9120319.1"/>
    <property type="molecule type" value="Genomic_DNA"/>
</dbReference>
<accession>A0ACC2XA79</accession>
<evidence type="ECO:0000313" key="1">
    <source>
        <dbReference type="EMBL" id="KAJ9120319.1"/>
    </source>
</evidence>
<evidence type="ECO:0000313" key="2">
    <source>
        <dbReference type="Proteomes" id="UP001234202"/>
    </source>
</evidence>